<protein>
    <submittedName>
        <fullName evidence="1">Uncharacterized protein</fullName>
    </submittedName>
</protein>
<proteinExistence type="predicted"/>
<accession>A0A9D4MAM9</accession>
<gene>
    <name evidence="1" type="ORF">DPMN_036416</name>
</gene>
<evidence type="ECO:0000313" key="1">
    <source>
        <dbReference type="EMBL" id="KAH3873188.1"/>
    </source>
</evidence>
<reference evidence="1" key="1">
    <citation type="journal article" date="2019" name="bioRxiv">
        <title>The Genome of the Zebra Mussel, Dreissena polymorpha: A Resource for Invasive Species Research.</title>
        <authorList>
            <person name="McCartney M.A."/>
            <person name="Auch B."/>
            <person name="Kono T."/>
            <person name="Mallez S."/>
            <person name="Zhang Y."/>
            <person name="Obille A."/>
            <person name="Becker A."/>
            <person name="Abrahante J.E."/>
            <person name="Garbe J."/>
            <person name="Badalamenti J.P."/>
            <person name="Herman A."/>
            <person name="Mangelson H."/>
            <person name="Liachko I."/>
            <person name="Sullivan S."/>
            <person name="Sone E.D."/>
            <person name="Koren S."/>
            <person name="Silverstein K.A.T."/>
            <person name="Beckman K.B."/>
            <person name="Gohl D.M."/>
        </authorList>
    </citation>
    <scope>NUCLEOTIDE SEQUENCE</scope>
    <source>
        <strain evidence="1">Duluth1</strain>
        <tissue evidence="1">Whole animal</tissue>
    </source>
</reference>
<reference evidence="1" key="2">
    <citation type="submission" date="2020-11" db="EMBL/GenBank/DDBJ databases">
        <authorList>
            <person name="McCartney M.A."/>
            <person name="Auch B."/>
            <person name="Kono T."/>
            <person name="Mallez S."/>
            <person name="Becker A."/>
            <person name="Gohl D.M."/>
            <person name="Silverstein K.A.T."/>
            <person name="Koren S."/>
            <person name="Bechman K.B."/>
            <person name="Herman A."/>
            <person name="Abrahante J.E."/>
            <person name="Garbe J."/>
        </authorList>
    </citation>
    <scope>NUCLEOTIDE SEQUENCE</scope>
    <source>
        <strain evidence="1">Duluth1</strain>
        <tissue evidence="1">Whole animal</tissue>
    </source>
</reference>
<keyword evidence="2" id="KW-1185">Reference proteome</keyword>
<dbReference type="EMBL" id="JAIWYP010000002">
    <property type="protein sequence ID" value="KAH3873188.1"/>
    <property type="molecule type" value="Genomic_DNA"/>
</dbReference>
<sequence>MQCPVQSEVFELPGRDSFKSSPENMAESCQEPTIKDVINFVRTIDTRLVEIERKLHAIDSLKKKVCDFDKELKKIWVALEDRVKRTDTRVCALEEKVELVDVGETKRAPG</sequence>
<name>A0A9D4MAM9_DREPO</name>
<evidence type="ECO:0000313" key="2">
    <source>
        <dbReference type="Proteomes" id="UP000828390"/>
    </source>
</evidence>
<organism evidence="1 2">
    <name type="scientific">Dreissena polymorpha</name>
    <name type="common">Zebra mussel</name>
    <name type="synonym">Mytilus polymorpha</name>
    <dbReference type="NCBI Taxonomy" id="45954"/>
    <lineage>
        <taxon>Eukaryota</taxon>
        <taxon>Metazoa</taxon>
        <taxon>Spiralia</taxon>
        <taxon>Lophotrochozoa</taxon>
        <taxon>Mollusca</taxon>
        <taxon>Bivalvia</taxon>
        <taxon>Autobranchia</taxon>
        <taxon>Heteroconchia</taxon>
        <taxon>Euheterodonta</taxon>
        <taxon>Imparidentia</taxon>
        <taxon>Neoheterodontei</taxon>
        <taxon>Myida</taxon>
        <taxon>Dreissenoidea</taxon>
        <taxon>Dreissenidae</taxon>
        <taxon>Dreissena</taxon>
    </lineage>
</organism>
<comment type="caution">
    <text evidence="1">The sequence shown here is derived from an EMBL/GenBank/DDBJ whole genome shotgun (WGS) entry which is preliminary data.</text>
</comment>
<dbReference type="Proteomes" id="UP000828390">
    <property type="component" value="Unassembled WGS sequence"/>
</dbReference>
<dbReference type="AlphaFoldDB" id="A0A9D4MAM9"/>